<dbReference type="InterPro" id="IPR000639">
    <property type="entry name" value="Epox_hydrolase-like"/>
</dbReference>
<dbReference type="GO" id="GO:0016787">
    <property type="term" value="F:hydrolase activity"/>
    <property type="evidence" value="ECO:0007669"/>
    <property type="project" value="UniProtKB-KW"/>
</dbReference>
<dbReference type="RefSeq" id="WP_174900505.1">
    <property type="nucleotide sequence ID" value="NZ_FOTW01000010.1"/>
</dbReference>
<dbReference type="InterPro" id="IPR000073">
    <property type="entry name" value="AB_hydrolase_1"/>
</dbReference>
<gene>
    <name evidence="3" type="ORF">SAMN02982985_02364</name>
</gene>
<dbReference type="InterPro" id="IPR029058">
    <property type="entry name" value="AB_hydrolase_fold"/>
</dbReference>
<dbReference type="PRINTS" id="PR00412">
    <property type="entry name" value="EPOXHYDRLASE"/>
</dbReference>
<dbReference type="Pfam" id="PF12697">
    <property type="entry name" value="Abhydrolase_6"/>
    <property type="match status" value="1"/>
</dbReference>
<protein>
    <submittedName>
        <fullName evidence="3">Pimeloyl-ACP methyl ester carboxylesterase</fullName>
    </submittedName>
</protein>
<sequence>MSTTADTKFFLPLRDGARLHYRDSGAGAGAGAGPTIILLHGWGASGDFFERQAALAQQGLRLIVPDLRGHGLSQGGPQGPQRGPLTLAVLAADVGELIAQLALERYSLVGWSMGAMVAWEHLRGAGLERLDKLSVVDMTAKIVTDEGWPHGLTGGYPEAMVAPTVAAVRADWARMAQTSAAKLFARGTRAEPALLARLTALMRANAAEGLAQLWSDMARQDYRALLPRLGERCQYIYGKESRLYNEATFLHLARLTGTTRLVGLAGAGHAPQWEQPEAFAAALTRHLAPHPRAQV</sequence>
<dbReference type="AlphaFoldDB" id="A0A1I4MB35"/>
<keyword evidence="4" id="KW-1185">Reference proteome</keyword>
<organism evidence="3 4">
    <name type="scientific">Rugamonas rubra</name>
    <dbReference type="NCBI Taxonomy" id="758825"/>
    <lineage>
        <taxon>Bacteria</taxon>
        <taxon>Pseudomonadati</taxon>
        <taxon>Pseudomonadota</taxon>
        <taxon>Betaproteobacteria</taxon>
        <taxon>Burkholderiales</taxon>
        <taxon>Oxalobacteraceae</taxon>
        <taxon>Telluria group</taxon>
        <taxon>Rugamonas</taxon>
    </lineage>
</organism>
<reference evidence="3 4" key="1">
    <citation type="submission" date="2016-10" db="EMBL/GenBank/DDBJ databases">
        <authorList>
            <person name="de Groot N.N."/>
        </authorList>
    </citation>
    <scope>NUCLEOTIDE SEQUENCE [LARGE SCALE GENOMIC DNA]</scope>
    <source>
        <strain evidence="3 4">ATCC 43154</strain>
    </source>
</reference>
<accession>A0A1I4MB35</accession>
<evidence type="ECO:0000313" key="4">
    <source>
        <dbReference type="Proteomes" id="UP000199470"/>
    </source>
</evidence>
<evidence type="ECO:0000259" key="2">
    <source>
        <dbReference type="Pfam" id="PF12697"/>
    </source>
</evidence>
<proteinExistence type="predicted"/>
<dbReference type="PANTHER" id="PTHR43798:SF31">
    <property type="entry name" value="AB HYDROLASE SUPERFAMILY PROTEIN YCLE"/>
    <property type="match status" value="1"/>
</dbReference>
<dbReference type="SUPFAM" id="SSF53474">
    <property type="entry name" value="alpha/beta-Hydrolases"/>
    <property type="match status" value="1"/>
</dbReference>
<feature type="domain" description="AB hydrolase-1" evidence="2">
    <location>
        <begin position="36"/>
        <end position="282"/>
    </location>
</feature>
<keyword evidence="1" id="KW-0378">Hydrolase</keyword>
<dbReference type="EMBL" id="FOTW01000010">
    <property type="protein sequence ID" value="SFM00245.1"/>
    <property type="molecule type" value="Genomic_DNA"/>
</dbReference>
<evidence type="ECO:0000256" key="1">
    <source>
        <dbReference type="ARBA" id="ARBA00022801"/>
    </source>
</evidence>
<dbReference type="InterPro" id="IPR050266">
    <property type="entry name" value="AB_hydrolase_sf"/>
</dbReference>
<evidence type="ECO:0000313" key="3">
    <source>
        <dbReference type="EMBL" id="SFM00245.1"/>
    </source>
</evidence>
<dbReference type="GO" id="GO:0016020">
    <property type="term" value="C:membrane"/>
    <property type="evidence" value="ECO:0007669"/>
    <property type="project" value="TreeGrafter"/>
</dbReference>
<dbReference type="Gene3D" id="3.40.50.1820">
    <property type="entry name" value="alpha/beta hydrolase"/>
    <property type="match status" value="1"/>
</dbReference>
<name>A0A1I4MB35_9BURK</name>
<dbReference type="STRING" id="758825.SAMN02982985_02364"/>
<dbReference type="Proteomes" id="UP000199470">
    <property type="component" value="Unassembled WGS sequence"/>
</dbReference>
<dbReference type="PANTHER" id="PTHR43798">
    <property type="entry name" value="MONOACYLGLYCEROL LIPASE"/>
    <property type="match status" value="1"/>
</dbReference>